<dbReference type="Proteomes" id="UP000067461">
    <property type="component" value="Chromosome"/>
</dbReference>
<dbReference type="Gene3D" id="2.40.360.10">
    <property type="entry name" value="YmcC-like"/>
    <property type="match status" value="1"/>
</dbReference>
<sequence>MVGSLLSPLWTGSPQAAAFAARLNPALTYLYLAEDGHAPVFLALGYIEPSQPSTLVWYSAAQEVLRTQGGRLVGLTEQSASSARLRFDQGIPVWPTATAGPTTYTRSWDFPNRYRFGLPDQVQLHPRGWQQVPPALLRHVRSQLQSSAYAQWQWFEETSTLMPPAWFAVAALAGQQQVVYSYQCLSAERCFHLAPWPLALTPLP</sequence>
<dbReference type="InterPro" id="IPR023373">
    <property type="entry name" value="YmcC_sf"/>
</dbReference>
<name>A0A060NM18_9BURK</name>
<organism evidence="1 2">
    <name type="scientific">Serpentinimonas raichei</name>
    <dbReference type="NCBI Taxonomy" id="1458425"/>
    <lineage>
        <taxon>Bacteria</taxon>
        <taxon>Pseudomonadati</taxon>
        <taxon>Pseudomonadota</taxon>
        <taxon>Betaproteobacteria</taxon>
        <taxon>Burkholderiales</taxon>
        <taxon>Comamonadaceae</taxon>
        <taxon>Serpentinimonas</taxon>
    </lineage>
</organism>
<dbReference type="AlphaFoldDB" id="A0A060NM18"/>
<evidence type="ECO:0000313" key="1">
    <source>
        <dbReference type="EMBL" id="BAO79954.1"/>
    </source>
</evidence>
<dbReference type="HOGENOM" id="CLU_1341362_0_0_4"/>
<protein>
    <submittedName>
        <fullName evidence="1">Uncharacterized membrane protein, putative virulence factor</fullName>
    </submittedName>
</protein>
<accession>A0A060NM18</accession>
<dbReference type="STRING" id="1458425.SRAA_0100"/>
<dbReference type="KEGG" id="cbaa:SRAA_0100"/>
<dbReference type="SUPFAM" id="SSF159270">
    <property type="entry name" value="YmcC-like"/>
    <property type="match status" value="1"/>
</dbReference>
<keyword evidence="2" id="KW-1185">Reference proteome</keyword>
<proteinExistence type="predicted"/>
<evidence type="ECO:0000313" key="2">
    <source>
        <dbReference type="Proteomes" id="UP000067461"/>
    </source>
</evidence>
<dbReference type="EMBL" id="AP014568">
    <property type="protein sequence ID" value="BAO79954.1"/>
    <property type="molecule type" value="Genomic_DNA"/>
</dbReference>
<gene>
    <name evidence="1" type="ORF">SRAA_0100</name>
</gene>
<reference evidence="1 2" key="1">
    <citation type="journal article" date="2014" name="Nat. Commun.">
        <title>Physiological and genomic features of highly alkaliphilic hydrogen-utilizing Betaproteobacteria from a continental serpentinizing site.</title>
        <authorList>
            <person name="Suzuki S."/>
            <person name="Kuenen J.G."/>
            <person name="Schipper K."/>
            <person name="van der Velde S."/>
            <person name="Ishii S."/>
            <person name="Wu A."/>
            <person name="Sorokin D.Y."/>
            <person name="Tenney A."/>
            <person name="Meng X.Y."/>
            <person name="Morrill P.L."/>
            <person name="Kamagata Y."/>
            <person name="Muyzer G."/>
            <person name="Nealson K.H."/>
        </authorList>
    </citation>
    <scope>NUCLEOTIDE SEQUENCE [LARGE SCALE GENOMIC DNA]</scope>
    <source>
        <strain evidence="1 2">A1</strain>
    </source>
</reference>